<dbReference type="InterPro" id="IPR000873">
    <property type="entry name" value="AMP-dep_synth/lig_dom"/>
</dbReference>
<reference evidence="6" key="1">
    <citation type="submission" date="2023-06" db="EMBL/GenBank/DDBJ databases">
        <title>Genome-scale phylogeny and comparative genomics of the fungal order Sordariales.</title>
        <authorList>
            <consortium name="Lawrence Berkeley National Laboratory"/>
            <person name="Hensen N."/>
            <person name="Bonometti L."/>
            <person name="Westerberg I."/>
            <person name="Brannstrom I.O."/>
            <person name="Guillou S."/>
            <person name="Cros-Aarteil S."/>
            <person name="Calhoun S."/>
            <person name="Haridas S."/>
            <person name="Kuo A."/>
            <person name="Mondo S."/>
            <person name="Pangilinan J."/>
            <person name="Riley R."/>
            <person name="Labutti K."/>
            <person name="Andreopoulos B."/>
            <person name="Lipzen A."/>
            <person name="Chen C."/>
            <person name="Yanf M."/>
            <person name="Daum C."/>
            <person name="Ng V."/>
            <person name="Clum A."/>
            <person name="Steindorff A."/>
            <person name="Ohm R."/>
            <person name="Martin F."/>
            <person name="Silar P."/>
            <person name="Natvig D."/>
            <person name="Lalanne C."/>
            <person name="Gautier V."/>
            <person name="Ament-Velasquez S.L."/>
            <person name="Kruys A."/>
            <person name="Hutchinson M.I."/>
            <person name="Powell A.J."/>
            <person name="Barry K."/>
            <person name="Miller A.N."/>
            <person name="Grigoriev I.V."/>
            <person name="Debuchy R."/>
            <person name="Gladieux P."/>
            <person name="Thoren M.H."/>
            <person name="Johannesson H."/>
        </authorList>
    </citation>
    <scope>NUCLEOTIDE SEQUENCE</scope>
    <source>
        <strain evidence="6">8032-3</strain>
    </source>
</reference>
<dbReference type="InterPro" id="IPR045851">
    <property type="entry name" value="AMP-bd_C_sf"/>
</dbReference>
<dbReference type="InterPro" id="IPR010071">
    <property type="entry name" value="AA_adenyl_dom"/>
</dbReference>
<proteinExistence type="predicted"/>
<feature type="transmembrane region" description="Helical" evidence="4">
    <location>
        <begin position="749"/>
        <end position="768"/>
    </location>
</feature>
<feature type="region of interest" description="Disordered" evidence="3">
    <location>
        <begin position="153"/>
        <end position="173"/>
    </location>
</feature>
<evidence type="ECO:0000256" key="1">
    <source>
        <dbReference type="ARBA" id="ARBA00022450"/>
    </source>
</evidence>
<evidence type="ECO:0000256" key="4">
    <source>
        <dbReference type="SAM" id="Phobius"/>
    </source>
</evidence>
<feature type="compositionally biased region" description="Low complexity" evidence="3">
    <location>
        <begin position="509"/>
        <end position="519"/>
    </location>
</feature>
<accession>A0AAJ0FHK8</accession>
<dbReference type="Gene3D" id="3.40.50.12780">
    <property type="entry name" value="N-terminal domain of ligase-like"/>
    <property type="match status" value="1"/>
</dbReference>
<sequence>MEGRLPGQHFTNGLNVAPRFPTVTAAIMHHIRTISDDVAVIDHAGSGHLQFSYAELGRRSRHLAHSLRRAGLCRGDRVPLVVKRGIDMVVGIVAILRCGAQYVPLDGGVAPKETLQRVMEQSGGKVVVCLQSTVHRLGELTLGGSQVVVIDQETTSSQDEDDRDDTEAEESTTADSGCYVIYTSGTTGAPKGVDVTHGNVANLVCSHPGNLGIHQGVRVGQVLNVSFDMAAWEILGCLCNGGTLVLRGSDWVETLNQINVLICTPSILSQYEPQQFHNLRTVATAGEPVSQKTADLWASYLTYYNCCGPTETTIVNTMQRHIPGELLSIGRPTPNNRVYILDEDLNQVAIGQAGTMWAGGKGVSRGYVGLPELTRQRYLHDKFANDRTKMYNTGDIGLWNPDGTIKIQGRCDDQVKIKGFRVELDGVTSSISTAAGVTKAATLMIGGELHAFLQPCSCDVSAVREHIEPILPYYACPAHYHVLESFPLTRNGKVDKPALRKLAEDGSDSDSTAGSTVGSFDHPTDYPTKPASTTTTVSVIHEKPCGDDDSRSSATLGVYGSDSSVSGQKDEFDLNDPIPEKGLPQPFRGLLYRIFIPYRFLFSVVWMANAAAVVAVYLKGGNREWLGNMVAVNLVVAVLIRQDFVINALYTIFCSVPKSWPLWIRAPCAKIYHLGGVHSSAASCAGLWLLAANINDIVCLTMETCPDYPPHSPAFVVFSWVLTAMFFTMLGFAWPSFRKANHNFFERWHRFMGWTMLAFFWTQTLIGISDAARESSTPFGAAVVSSVPFWLLIVATTSVALSWFWLRRVPVTSEVLSDHAVRLHFDYTVPVNGSFARLSFRPLVEWHSFATIPSPSAHGPTHSPSQFPRGYSVVVSNAGDWTRRCITHPPRHVWVRGVPTCGVMRIATLFNRVVVVATGSGIGPCLGHLQSPSCATQLVWSTRDPERSFGPDMVRALRRSIPDAVIWDTNKLGRPDMLGLSYNLVRQFGAEAVIVIANEKITKKIVYGLETRGISAYGAIWDS</sequence>
<feature type="transmembrane region" description="Helical" evidence="4">
    <location>
        <begin position="600"/>
        <end position="618"/>
    </location>
</feature>
<dbReference type="RefSeq" id="XP_060279711.1">
    <property type="nucleotide sequence ID" value="XM_060431241.1"/>
</dbReference>
<dbReference type="Proteomes" id="UP001244011">
    <property type="component" value="Unassembled WGS sequence"/>
</dbReference>
<feature type="transmembrane region" description="Helical" evidence="4">
    <location>
        <begin position="717"/>
        <end position="737"/>
    </location>
</feature>
<comment type="caution">
    <text evidence="6">The sequence shown here is derived from an EMBL/GenBank/DDBJ whole genome shotgun (WGS) entry which is preliminary data.</text>
</comment>
<dbReference type="InterPro" id="IPR020845">
    <property type="entry name" value="AMP-binding_CS"/>
</dbReference>
<dbReference type="PROSITE" id="PS00455">
    <property type="entry name" value="AMP_BINDING"/>
    <property type="match status" value="1"/>
</dbReference>
<feature type="region of interest" description="Disordered" evidence="3">
    <location>
        <begin position="503"/>
        <end position="536"/>
    </location>
</feature>
<name>A0AAJ0FHK8_9PEZI</name>
<dbReference type="PANTHER" id="PTHR33927">
    <property type="entry name" value="TRANSMEMBRANE PROTEIN"/>
    <property type="match status" value="1"/>
</dbReference>
<keyword evidence="4" id="KW-0472">Membrane</keyword>
<organism evidence="6 7">
    <name type="scientific">Phialemonium atrogriseum</name>
    <dbReference type="NCBI Taxonomy" id="1093897"/>
    <lineage>
        <taxon>Eukaryota</taxon>
        <taxon>Fungi</taxon>
        <taxon>Dikarya</taxon>
        <taxon>Ascomycota</taxon>
        <taxon>Pezizomycotina</taxon>
        <taxon>Sordariomycetes</taxon>
        <taxon>Sordariomycetidae</taxon>
        <taxon>Cephalothecales</taxon>
        <taxon>Cephalothecaceae</taxon>
        <taxon>Phialemonium</taxon>
    </lineage>
</organism>
<dbReference type="SUPFAM" id="SSF56801">
    <property type="entry name" value="Acetyl-CoA synthetase-like"/>
    <property type="match status" value="1"/>
</dbReference>
<gene>
    <name evidence="6" type="ORF">QBC33DRAFT_581066</name>
</gene>
<feature type="compositionally biased region" description="Acidic residues" evidence="3">
    <location>
        <begin position="158"/>
        <end position="172"/>
    </location>
</feature>
<evidence type="ECO:0000256" key="3">
    <source>
        <dbReference type="SAM" id="MobiDB-lite"/>
    </source>
</evidence>
<evidence type="ECO:0000313" key="6">
    <source>
        <dbReference type="EMBL" id="KAK1763498.1"/>
    </source>
</evidence>
<dbReference type="GeneID" id="85314428"/>
<evidence type="ECO:0000313" key="7">
    <source>
        <dbReference type="Proteomes" id="UP001244011"/>
    </source>
</evidence>
<feature type="transmembrane region" description="Helical" evidence="4">
    <location>
        <begin position="788"/>
        <end position="806"/>
    </location>
</feature>
<dbReference type="EMBL" id="MU839027">
    <property type="protein sequence ID" value="KAK1763498.1"/>
    <property type="molecule type" value="Genomic_DNA"/>
</dbReference>
<keyword evidence="1" id="KW-0596">Phosphopantetheine</keyword>
<keyword evidence="4" id="KW-0812">Transmembrane</keyword>
<dbReference type="AlphaFoldDB" id="A0AAJ0FHK8"/>
<dbReference type="Pfam" id="PF00501">
    <property type="entry name" value="AMP-binding"/>
    <property type="match status" value="1"/>
</dbReference>
<dbReference type="NCBIfam" id="TIGR01733">
    <property type="entry name" value="AA-adenyl-dom"/>
    <property type="match status" value="1"/>
</dbReference>
<dbReference type="InterPro" id="IPR052979">
    <property type="entry name" value="Adenylate-forming_domain"/>
</dbReference>
<feature type="domain" description="AMP-dependent synthetase/ligase" evidence="5">
    <location>
        <begin position="35"/>
        <end position="367"/>
    </location>
</feature>
<dbReference type="PANTHER" id="PTHR33927:SF5">
    <property type="entry name" value="ENZYME, PUTATIVE (AFU_ORTHOLOGUE AFUA_8G01222)-RELATED"/>
    <property type="match status" value="1"/>
</dbReference>
<feature type="transmembrane region" description="Helical" evidence="4">
    <location>
        <begin position="630"/>
        <end position="653"/>
    </location>
</feature>
<protein>
    <recommendedName>
        <fullName evidence="5">AMP-dependent synthetase/ligase domain-containing protein</fullName>
    </recommendedName>
</protein>
<dbReference type="InterPro" id="IPR042099">
    <property type="entry name" value="ANL_N_sf"/>
</dbReference>
<evidence type="ECO:0000259" key="5">
    <source>
        <dbReference type="Pfam" id="PF00501"/>
    </source>
</evidence>
<dbReference type="Gene3D" id="3.30.300.30">
    <property type="match status" value="1"/>
</dbReference>
<keyword evidence="7" id="KW-1185">Reference proteome</keyword>
<keyword evidence="2" id="KW-0597">Phosphoprotein</keyword>
<keyword evidence="4" id="KW-1133">Transmembrane helix</keyword>
<evidence type="ECO:0000256" key="2">
    <source>
        <dbReference type="ARBA" id="ARBA00022553"/>
    </source>
</evidence>